<gene>
    <name evidence="2" type="ORF">PAXINDRAFT_31458</name>
</gene>
<sequence length="98" mass="10775">AIIDTGSQASIIHHRIWNQISGISMDLSQKLVLHDANNGQSTLVGIAEDVPIILGSVPTTAALWLGEHCPFDLLLGRPWQQDNYVTIEERLDGTYLVI</sequence>
<name>A0A0C9T203_PAXIN</name>
<keyword evidence="1" id="KW-0064">Aspartyl protease</keyword>
<feature type="non-terminal residue" evidence="2">
    <location>
        <position position="1"/>
    </location>
</feature>
<dbReference type="InterPro" id="IPR001969">
    <property type="entry name" value="Aspartic_peptidase_AS"/>
</dbReference>
<dbReference type="GO" id="GO:0004190">
    <property type="term" value="F:aspartic-type endopeptidase activity"/>
    <property type="evidence" value="ECO:0007669"/>
    <property type="project" value="UniProtKB-KW"/>
</dbReference>
<reference evidence="2 3" key="1">
    <citation type="submission" date="2014-06" db="EMBL/GenBank/DDBJ databases">
        <authorList>
            <consortium name="DOE Joint Genome Institute"/>
            <person name="Kuo A."/>
            <person name="Kohler A."/>
            <person name="Nagy L.G."/>
            <person name="Floudas D."/>
            <person name="Copeland A."/>
            <person name="Barry K.W."/>
            <person name="Cichocki N."/>
            <person name="Veneault-Fourrey C."/>
            <person name="LaButti K."/>
            <person name="Lindquist E.A."/>
            <person name="Lipzen A."/>
            <person name="Lundell T."/>
            <person name="Morin E."/>
            <person name="Murat C."/>
            <person name="Sun H."/>
            <person name="Tunlid A."/>
            <person name="Henrissat B."/>
            <person name="Grigoriev I.V."/>
            <person name="Hibbett D.S."/>
            <person name="Martin F."/>
            <person name="Nordberg H.P."/>
            <person name="Cantor M.N."/>
            <person name="Hua S.X."/>
        </authorList>
    </citation>
    <scope>NUCLEOTIDE SEQUENCE [LARGE SCALE GENOMIC DNA]</scope>
    <source>
        <strain evidence="2 3">ATCC 200175</strain>
    </source>
</reference>
<feature type="non-terminal residue" evidence="2">
    <location>
        <position position="98"/>
    </location>
</feature>
<organism evidence="2 3">
    <name type="scientific">Paxillus involutus ATCC 200175</name>
    <dbReference type="NCBI Taxonomy" id="664439"/>
    <lineage>
        <taxon>Eukaryota</taxon>
        <taxon>Fungi</taxon>
        <taxon>Dikarya</taxon>
        <taxon>Basidiomycota</taxon>
        <taxon>Agaricomycotina</taxon>
        <taxon>Agaricomycetes</taxon>
        <taxon>Agaricomycetidae</taxon>
        <taxon>Boletales</taxon>
        <taxon>Paxilineae</taxon>
        <taxon>Paxillaceae</taxon>
        <taxon>Paxillus</taxon>
    </lineage>
</organism>
<protein>
    <recommendedName>
        <fullName evidence="4">Peptidase A2 domain-containing protein</fullName>
    </recommendedName>
</protein>
<dbReference type="SUPFAM" id="SSF50630">
    <property type="entry name" value="Acid proteases"/>
    <property type="match status" value="1"/>
</dbReference>
<dbReference type="Gene3D" id="2.40.70.10">
    <property type="entry name" value="Acid Proteases"/>
    <property type="match status" value="1"/>
</dbReference>
<proteinExistence type="predicted"/>
<dbReference type="CDD" id="cd00303">
    <property type="entry name" value="retropepsin_like"/>
    <property type="match status" value="1"/>
</dbReference>
<dbReference type="EMBL" id="KN819441">
    <property type="protein sequence ID" value="KIJ09710.1"/>
    <property type="molecule type" value="Genomic_DNA"/>
</dbReference>
<evidence type="ECO:0008006" key="4">
    <source>
        <dbReference type="Google" id="ProtNLM"/>
    </source>
</evidence>
<dbReference type="GO" id="GO:0006508">
    <property type="term" value="P:proteolysis"/>
    <property type="evidence" value="ECO:0007669"/>
    <property type="project" value="InterPro"/>
</dbReference>
<dbReference type="InterPro" id="IPR021109">
    <property type="entry name" value="Peptidase_aspartic_dom_sf"/>
</dbReference>
<reference evidence="3" key="2">
    <citation type="submission" date="2015-01" db="EMBL/GenBank/DDBJ databases">
        <title>Evolutionary Origins and Diversification of the Mycorrhizal Mutualists.</title>
        <authorList>
            <consortium name="DOE Joint Genome Institute"/>
            <consortium name="Mycorrhizal Genomics Consortium"/>
            <person name="Kohler A."/>
            <person name="Kuo A."/>
            <person name="Nagy L.G."/>
            <person name="Floudas D."/>
            <person name="Copeland A."/>
            <person name="Barry K.W."/>
            <person name="Cichocki N."/>
            <person name="Veneault-Fourrey C."/>
            <person name="LaButti K."/>
            <person name="Lindquist E.A."/>
            <person name="Lipzen A."/>
            <person name="Lundell T."/>
            <person name="Morin E."/>
            <person name="Murat C."/>
            <person name="Riley R."/>
            <person name="Ohm R."/>
            <person name="Sun H."/>
            <person name="Tunlid A."/>
            <person name="Henrissat B."/>
            <person name="Grigoriev I.V."/>
            <person name="Hibbett D.S."/>
            <person name="Martin F."/>
        </authorList>
    </citation>
    <scope>NUCLEOTIDE SEQUENCE [LARGE SCALE GENOMIC DNA]</scope>
    <source>
        <strain evidence="3">ATCC 200175</strain>
    </source>
</reference>
<evidence type="ECO:0000256" key="1">
    <source>
        <dbReference type="ARBA" id="ARBA00022750"/>
    </source>
</evidence>
<accession>A0A0C9T203</accession>
<dbReference type="AlphaFoldDB" id="A0A0C9T203"/>
<keyword evidence="1" id="KW-0645">Protease</keyword>
<keyword evidence="3" id="KW-1185">Reference proteome</keyword>
<evidence type="ECO:0000313" key="3">
    <source>
        <dbReference type="Proteomes" id="UP000053647"/>
    </source>
</evidence>
<evidence type="ECO:0000313" key="2">
    <source>
        <dbReference type="EMBL" id="KIJ09710.1"/>
    </source>
</evidence>
<dbReference type="PROSITE" id="PS00141">
    <property type="entry name" value="ASP_PROTEASE"/>
    <property type="match status" value="1"/>
</dbReference>
<keyword evidence="1" id="KW-0378">Hydrolase</keyword>
<dbReference type="OrthoDB" id="5535068at2759"/>
<dbReference type="HOGENOM" id="CLU_181174_0_0_1"/>
<dbReference type="Proteomes" id="UP000053647">
    <property type="component" value="Unassembled WGS sequence"/>
</dbReference>